<organism evidence="2 3">
    <name type="scientific">Colletotrichum lupini</name>
    <dbReference type="NCBI Taxonomy" id="145971"/>
    <lineage>
        <taxon>Eukaryota</taxon>
        <taxon>Fungi</taxon>
        <taxon>Dikarya</taxon>
        <taxon>Ascomycota</taxon>
        <taxon>Pezizomycotina</taxon>
        <taxon>Sordariomycetes</taxon>
        <taxon>Hypocreomycetidae</taxon>
        <taxon>Glomerellales</taxon>
        <taxon>Glomerellaceae</taxon>
        <taxon>Colletotrichum</taxon>
        <taxon>Colletotrichum acutatum species complex</taxon>
    </lineage>
</organism>
<accession>A0A9Q8SHE0</accession>
<evidence type="ECO:0000256" key="1">
    <source>
        <dbReference type="SAM" id="MobiDB-lite"/>
    </source>
</evidence>
<protein>
    <submittedName>
        <fullName evidence="2">Uncharacterized protein</fullName>
    </submittedName>
</protein>
<gene>
    <name evidence="2" type="ORF">CLUP02_02792</name>
</gene>
<dbReference type="GeneID" id="73336830"/>
<sequence length="358" mass="39412">MTSFPPAKFPNSPVPGFRRPRPSLCNPKPSSDRTVLVPILSRPESYQSFLSLLRYAIALFTAHKPHCISSLFELSDHPGHSSHTPTHGRDRYEYCTAAPEQSTITLVILNRQQGSVWTAAAASCRAIRKRQGLRRTTSSRISPTANPNRESQFLRQFLAHTWALRSDDLDCVTLLQDKTSETCIILHQHLRSVPLPSSLLCSLFILSFSTIGKILRVQPKPLSIHLGSARRPQRNELSLGLSISALHHIAASFTPKPPTNIPISDPTIFPSSLPGQPRDPIISLTRHHPHLQPSAPECYLSTPTNLHPQAPLIDDMAHSDCTADLASAPPFQLHDLLSPCTIRIHATCAGNVGKLTLS</sequence>
<reference evidence="2" key="1">
    <citation type="journal article" date="2021" name="Mol. Plant Microbe Interact.">
        <title>Complete Genome Sequence of the Plant-Pathogenic Fungus Colletotrichum lupini.</title>
        <authorList>
            <person name="Baroncelli R."/>
            <person name="Pensec F."/>
            <person name="Da Lio D."/>
            <person name="Boufleur T."/>
            <person name="Vicente I."/>
            <person name="Sarrocco S."/>
            <person name="Picot A."/>
            <person name="Baraldi E."/>
            <person name="Sukno S."/>
            <person name="Thon M."/>
            <person name="Le Floch G."/>
        </authorList>
    </citation>
    <scope>NUCLEOTIDE SEQUENCE</scope>
    <source>
        <strain evidence="2">IMI 504893</strain>
    </source>
</reference>
<feature type="region of interest" description="Disordered" evidence="1">
    <location>
        <begin position="1"/>
        <end position="30"/>
    </location>
</feature>
<proteinExistence type="predicted"/>
<dbReference type="Proteomes" id="UP000830671">
    <property type="component" value="Chromosome 2"/>
</dbReference>
<dbReference type="AlphaFoldDB" id="A0A9Q8SHE0"/>
<dbReference type="RefSeq" id="XP_049138963.1">
    <property type="nucleotide sequence ID" value="XM_049281820.1"/>
</dbReference>
<dbReference type="EMBL" id="CP019474">
    <property type="protein sequence ID" value="UQC77324.1"/>
    <property type="molecule type" value="Genomic_DNA"/>
</dbReference>
<dbReference type="KEGG" id="clup:CLUP02_02792"/>
<keyword evidence="3" id="KW-1185">Reference proteome</keyword>
<evidence type="ECO:0000313" key="3">
    <source>
        <dbReference type="Proteomes" id="UP000830671"/>
    </source>
</evidence>
<evidence type="ECO:0000313" key="2">
    <source>
        <dbReference type="EMBL" id="UQC77324.1"/>
    </source>
</evidence>
<name>A0A9Q8SHE0_9PEZI</name>